<evidence type="ECO:0000256" key="2">
    <source>
        <dbReference type="ARBA" id="ARBA00008472"/>
    </source>
</evidence>
<dbReference type="AlphaFoldDB" id="H9YU54"/>
<feature type="transmembrane region" description="Helical" evidence="9">
    <location>
        <begin position="57"/>
        <end position="77"/>
    </location>
</feature>
<keyword evidence="9" id="KW-1278">Translocase</keyword>
<keyword evidence="9" id="KW-0520">NAD</keyword>
<evidence type="ECO:0000256" key="4">
    <source>
        <dbReference type="ARBA" id="ARBA00022448"/>
    </source>
</evidence>
<dbReference type="Pfam" id="PF00507">
    <property type="entry name" value="Oxidored_q4"/>
    <property type="match status" value="1"/>
</dbReference>
<name>H9YU54_9CEST</name>
<comment type="catalytic activity">
    <reaction evidence="8 9">
        <text>a ubiquinone + NADH + 5 H(+)(in) = a ubiquinol + NAD(+) + 4 H(+)(out)</text>
        <dbReference type="Rhea" id="RHEA:29091"/>
        <dbReference type="Rhea" id="RHEA-COMP:9565"/>
        <dbReference type="Rhea" id="RHEA-COMP:9566"/>
        <dbReference type="ChEBI" id="CHEBI:15378"/>
        <dbReference type="ChEBI" id="CHEBI:16389"/>
        <dbReference type="ChEBI" id="CHEBI:17976"/>
        <dbReference type="ChEBI" id="CHEBI:57540"/>
        <dbReference type="ChEBI" id="CHEBI:57945"/>
        <dbReference type="EC" id="7.1.1.2"/>
    </reaction>
</comment>
<comment type="similarity">
    <text evidence="2 9">Belongs to the complex I subunit 3 family.</text>
</comment>
<keyword evidence="7 9" id="KW-0472">Membrane</keyword>
<geneLocation type="mitochondrion" evidence="11"/>
<keyword evidence="6 9" id="KW-1133">Transmembrane helix</keyword>
<keyword evidence="9" id="KW-0249">Electron transport</keyword>
<evidence type="ECO:0000256" key="6">
    <source>
        <dbReference type="ARBA" id="ARBA00022989"/>
    </source>
</evidence>
<gene>
    <name evidence="11" type="primary">nad3</name>
</gene>
<evidence type="ECO:0000256" key="1">
    <source>
        <dbReference type="ARBA" id="ARBA00004370"/>
    </source>
</evidence>
<comment type="function">
    <text evidence="9">Core subunit of the mitochondrial membrane respiratory chain NADH dehydrogenase (Complex I) which catalyzes electron transfer from NADH through the respiratory chain, using ubiquinone as an electron acceptor. Essential for the catalytic activity of complex I.</text>
</comment>
<comment type="subcellular location">
    <subcellularLocation>
        <location evidence="1">Membrane</location>
    </subcellularLocation>
    <subcellularLocation>
        <location evidence="9">Mitochondrion membrane</location>
        <topology evidence="9">Multi-pass membrane protein</topology>
    </subcellularLocation>
</comment>
<organism evidence="11">
    <name type="scientific">Wenyonia virilis</name>
    <dbReference type="NCBI Taxonomy" id="947536"/>
    <lineage>
        <taxon>Eukaryota</taxon>
        <taxon>Metazoa</taxon>
        <taxon>Spiralia</taxon>
        <taxon>Lophotrochozoa</taxon>
        <taxon>Platyhelminthes</taxon>
        <taxon>Cestoda</taxon>
        <taxon>Eucestoda</taxon>
        <taxon>Caryophyllidea</taxon>
        <taxon>Caryophyllaeidae</taxon>
        <taxon>Wenyonia</taxon>
    </lineage>
</organism>
<keyword evidence="9" id="KW-0830">Ubiquinone</keyword>
<evidence type="ECO:0000256" key="5">
    <source>
        <dbReference type="ARBA" id="ARBA00022692"/>
    </source>
</evidence>
<dbReference type="EMBL" id="JQ034048">
    <property type="protein sequence ID" value="AFH27203.1"/>
    <property type="molecule type" value="Genomic_DNA"/>
</dbReference>
<proteinExistence type="inferred from homology"/>
<protein>
    <recommendedName>
        <fullName evidence="3 9">NADH-ubiquinone oxidoreductase chain 3</fullName>
        <ecNumber evidence="9">7.1.1.2</ecNumber>
    </recommendedName>
</protein>
<keyword evidence="5 9" id="KW-0812">Transmembrane</keyword>
<dbReference type="InterPro" id="IPR000440">
    <property type="entry name" value="NADH_UbQ/plastoQ_OxRdtase_su3"/>
</dbReference>
<keyword evidence="9 11" id="KW-0496">Mitochondrion</keyword>
<feature type="chain" id="PRO_5003623718" description="NADH-ubiquinone oxidoreductase chain 3" evidence="10">
    <location>
        <begin position="17"/>
        <end position="116"/>
    </location>
</feature>
<keyword evidence="9" id="KW-0679">Respiratory chain</keyword>
<evidence type="ECO:0000256" key="9">
    <source>
        <dbReference type="RuleBase" id="RU003640"/>
    </source>
</evidence>
<evidence type="ECO:0000256" key="3">
    <source>
        <dbReference type="ARBA" id="ARBA00021007"/>
    </source>
</evidence>
<keyword evidence="4 9" id="KW-0813">Transport</keyword>
<evidence type="ECO:0000256" key="8">
    <source>
        <dbReference type="ARBA" id="ARBA00049551"/>
    </source>
</evidence>
<feature type="signal peptide" evidence="10">
    <location>
        <begin position="1"/>
        <end position="16"/>
    </location>
</feature>
<evidence type="ECO:0000313" key="11">
    <source>
        <dbReference type="EMBL" id="AFH27203.1"/>
    </source>
</evidence>
<dbReference type="EC" id="7.1.1.2" evidence="9"/>
<dbReference type="GO" id="GO:0008137">
    <property type="term" value="F:NADH dehydrogenase (ubiquinone) activity"/>
    <property type="evidence" value="ECO:0007669"/>
    <property type="project" value="UniProtKB-UniRule"/>
</dbReference>
<evidence type="ECO:0000256" key="10">
    <source>
        <dbReference type="SAM" id="SignalP"/>
    </source>
</evidence>
<evidence type="ECO:0000256" key="7">
    <source>
        <dbReference type="ARBA" id="ARBA00023136"/>
    </source>
</evidence>
<dbReference type="GO" id="GO:0031966">
    <property type="term" value="C:mitochondrial membrane"/>
    <property type="evidence" value="ECO:0007669"/>
    <property type="project" value="UniProtKB-SubCell"/>
</dbReference>
<keyword evidence="10" id="KW-0732">Signal</keyword>
<sequence length="116" mass="12912">MLVILWLGLIFGCISGVVLAGCCFMFSRRSAQGLEGWAGAYECGFLTGAVSFDSFGFSYFSLMVLFVIFDLEVSLLLNLPEQGVLFDSFYYYLLFLGVLVGGFLGELCWGYVHWGY</sequence>
<dbReference type="InterPro" id="IPR038430">
    <property type="entry name" value="NDAH_ubi_oxred_su3_sf"/>
</dbReference>
<feature type="transmembrane region" description="Helical" evidence="9">
    <location>
        <begin position="89"/>
        <end position="112"/>
    </location>
</feature>
<accession>H9YU54</accession>
<reference evidence="11" key="1">
    <citation type="journal article" date="2012" name="Int. J. Parasitol.">
        <title>Substitution saturation and nuclear paralogs of commonly employed phylogenetic markers in the Caryophyllidea, an unusual group of non-segmented tapeworms (Platyhelminthes).</title>
        <authorList>
            <person name="Brabec J."/>
            <person name="Scholz T."/>
            <person name="Kralova-Hromadova I."/>
            <person name="Bazsalovicsova E."/>
            <person name="Olson P.D."/>
        </authorList>
    </citation>
    <scope>NUCLEOTIDE SEQUENCE</scope>
    <source>
        <strain evidence="11">Hpt1_N</strain>
    </source>
</reference>
<dbReference type="Gene3D" id="1.20.58.1610">
    <property type="entry name" value="NADH:ubiquinone/plastoquinone oxidoreductase, chain 3"/>
    <property type="match status" value="1"/>
</dbReference>